<dbReference type="CDD" id="cd07813">
    <property type="entry name" value="COQ10p_like"/>
    <property type="match status" value="1"/>
</dbReference>
<evidence type="ECO:0000256" key="3">
    <source>
        <dbReference type="ARBA" id="ARBA00024947"/>
    </source>
</evidence>
<dbReference type="Pfam" id="PF03364">
    <property type="entry name" value="Polyketide_cyc"/>
    <property type="match status" value="1"/>
</dbReference>
<dbReference type="GO" id="GO:0048039">
    <property type="term" value="F:ubiquinone binding"/>
    <property type="evidence" value="ECO:0007669"/>
    <property type="project" value="InterPro"/>
</dbReference>
<dbReference type="SUPFAM" id="SSF55961">
    <property type="entry name" value="Bet v1-like"/>
    <property type="match status" value="1"/>
</dbReference>
<evidence type="ECO:0000256" key="1">
    <source>
        <dbReference type="ARBA" id="ARBA00006885"/>
    </source>
</evidence>
<dbReference type="Gene3D" id="3.30.530.20">
    <property type="match status" value="1"/>
</dbReference>
<evidence type="ECO:0000256" key="2">
    <source>
        <dbReference type="ARBA" id="ARBA00011814"/>
    </source>
</evidence>
<comment type="function">
    <text evidence="3">Required for the function of coenzyme Q in the respiratory chain. May serve as a chaperone or may be involved in the transport of Q6 from its site of synthesis to the catalytic sites of the respiratory complexes.</text>
</comment>
<dbReference type="InterPro" id="IPR044996">
    <property type="entry name" value="COQ10-like"/>
</dbReference>
<proteinExistence type="inferred from homology"/>
<name>A0AAW1CV79_9HEMI</name>
<dbReference type="InterPro" id="IPR005031">
    <property type="entry name" value="COQ10_START"/>
</dbReference>
<dbReference type="Proteomes" id="UP001461498">
    <property type="component" value="Unassembled WGS sequence"/>
</dbReference>
<accession>A0AAW1CV79</accession>
<feature type="domain" description="Coenzyme Q-binding protein COQ10 START" evidence="4">
    <location>
        <begin position="85"/>
        <end position="218"/>
    </location>
</feature>
<dbReference type="AlphaFoldDB" id="A0AAW1CV79"/>
<dbReference type="EMBL" id="JAPXFL010000009">
    <property type="protein sequence ID" value="KAK9501653.1"/>
    <property type="molecule type" value="Genomic_DNA"/>
</dbReference>
<gene>
    <name evidence="5" type="ORF">O3M35_012341</name>
</gene>
<sequence>MSHYKLLSHKFDKINVSSSWYSVINLYISSSKKHISSRQQGHGLIKYETKMRNSLEHLLRKSSCILITLRGLSSRKKEYSESKIIGYSREQMFEVVADVENYEKFVPFCLKSDVTRKSDNELFGILEVGFPPLVESYTSKVTLVRPYLVKADCTDGKLFNHLTTTWRFSDLPKVQYNNNRNNCKVNFYLSFEFKSLLHSQLANLFFDQLVLQMQSAFFKEASRRYGVAYLTTKSDAPTT</sequence>
<comment type="caution">
    <text evidence="5">The sequence shown here is derived from an EMBL/GenBank/DDBJ whole genome shotgun (WGS) entry which is preliminary data.</text>
</comment>
<protein>
    <recommendedName>
        <fullName evidence="4">Coenzyme Q-binding protein COQ10 START domain-containing protein</fullName>
    </recommendedName>
</protein>
<comment type="similarity">
    <text evidence="1">Belongs to the COQ10 family.</text>
</comment>
<comment type="subunit">
    <text evidence="2">Interacts with coenzyme Q.</text>
</comment>
<dbReference type="PANTHER" id="PTHR12901">
    <property type="entry name" value="SPERM PROTEIN HOMOLOG"/>
    <property type="match status" value="1"/>
</dbReference>
<reference evidence="5 6" key="1">
    <citation type="submission" date="2022-12" db="EMBL/GenBank/DDBJ databases">
        <title>Chromosome-level genome assembly of true bugs.</title>
        <authorList>
            <person name="Ma L."/>
            <person name="Li H."/>
        </authorList>
    </citation>
    <scope>NUCLEOTIDE SEQUENCE [LARGE SCALE GENOMIC DNA]</scope>
    <source>
        <strain evidence="5">Lab_2022b</strain>
    </source>
</reference>
<evidence type="ECO:0000313" key="6">
    <source>
        <dbReference type="Proteomes" id="UP001461498"/>
    </source>
</evidence>
<organism evidence="5 6">
    <name type="scientific">Rhynocoris fuscipes</name>
    <dbReference type="NCBI Taxonomy" id="488301"/>
    <lineage>
        <taxon>Eukaryota</taxon>
        <taxon>Metazoa</taxon>
        <taxon>Ecdysozoa</taxon>
        <taxon>Arthropoda</taxon>
        <taxon>Hexapoda</taxon>
        <taxon>Insecta</taxon>
        <taxon>Pterygota</taxon>
        <taxon>Neoptera</taxon>
        <taxon>Paraneoptera</taxon>
        <taxon>Hemiptera</taxon>
        <taxon>Heteroptera</taxon>
        <taxon>Panheteroptera</taxon>
        <taxon>Cimicomorpha</taxon>
        <taxon>Reduviidae</taxon>
        <taxon>Harpactorinae</taxon>
        <taxon>Harpactorini</taxon>
        <taxon>Rhynocoris</taxon>
    </lineage>
</organism>
<dbReference type="InterPro" id="IPR023393">
    <property type="entry name" value="START-like_dom_sf"/>
</dbReference>
<dbReference type="PANTHER" id="PTHR12901:SF10">
    <property type="entry name" value="COENZYME Q-BINDING PROTEIN COQ10, MITOCHONDRIAL"/>
    <property type="match status" value="1"/>
</dbReference>
<dbReference type="GO" id="GO:0005739">
    <property type="term" value="C:mitochondrion"/>
    <property type="evidence" value="ECO:0007669"/>
    <property type="project" value="TreeGrafter"/>
</dbReference>
<evidence type="ECO:0000313" key="5">
    <source>
        <dbReference type="EMBL" id="KAK9501653.1"/>
    </source>
</evidence>
<keyword evidence="6" id="KW-1185">Reference proteome</keyword>
<evidence type="ECO:0000259" key="4">
    <source>
        <dbReference type="Pfam" id="PF03364"/>
    </source>
</evidence>
<dbReference type="GO" id="GO:0045333">
    <property type="term" value="P:cellular respiration"/>
    <property type="evidence" value="ECO:0007669"/>
    <property type="project" value="InterPro"/>
</dbReference>